<dbReference type="PANTHER" id="PTHR10039:SF5">
    <property type="entry name" value="NACHT DOMAIN-CONTAINING PROTEIN"/>
    <property type="match status" value="1"/>
</dbReference>
<proteinExistence type="predicted"/>
<evidence type="ECO:0008006" key="3">
    <source>
        <dbReference type="Google" id="ProtNLM"/>
    </source>
</evidence>
<reference evidence="1" key="1">
    <citation type="submission" date="2021-05" db="EMBL/GenBank/DDBJ databases">
        <authorList>
            <person name="Khan N."/>
        </authorList>
    </citation>
    <scope>NUCLEOTIDE SEQUENCE</scope>
</reference>
<sequence length="428" mass="48715">MHETFRNLASLNNSSFRMAIFLDGLDEFDGGPSTLIQWIKDIVTKFNVKVCVASRPWNAFSDSFDQYPSLTMQALSAPDIRIYIDGHFKTSHAFRDWQILSPDGTEALLQSLISKAEGVFLWVYIVVKQLFELWYIEETTTVDPDDGPAWMSMKRTIKRRLNSSTRGMIELSGKKDSIGDAYIDSSHAIDLFWNQVYVILWYASQVAETSTITPILIREMETARATFDHASEGLYDVGAYVAIDIGEKTMEFNPSMLQRLKMILPSHTKNRGRVQHSANNTVKVDSYDNPHWCLNQGRFRSSAQSCFTVLAAQFAVYPYVMAQVTESPDLLDEKEDRVSLLHGAMVGPHPYQQVLPVPQIDYRQRLRLLKTLLDSGAPTKGRIHLPNGRFGDRDIYHMDAIDQLGQELVERKGVEALDFDNTDDISRR</sequence>
<name>A0A8J2NK09_FUSEQ</name>
<comment type="caution">
    <text evidence="1">The sequence shown here is derived from an EMBL/GenBank/DDBJ whole genome shotgun (WGS) entry which is preliminary data.</text>
</comment>
<accession>A0A8J2NK09</accession>
<evidence type="ECO:0000313" key="1">
    <source>
        <dbReference type="EMBL" id="CAG7565822.1"/>
    </source>
</evidence>
<dbReference type="Proteomes" id="UP000693738">
    <property type="component" value="Unassembled WGS sequence"/>
</dbReference>
<gene>
    <name evidence="1" type="ORF">FEQUK3_LOCUS11524</name>
</gene>
<organism evidence="1 2">
    <name type="scientific">Fusarium equiseti</name>
    <name type="common">Fusarium scirpi</name>
    <dbReference type="NCBI Taxonomy" id="61235"/>
    <lineage>
        <taxon>Eukaryota</taxon>
        <taxon>Fungi</taxon>
        <taxon>Dikarya</taxon>
        <taxon>Ascomycota</taxon>
        <taxon>Pezizomycotina</taxon>
        <taxon>Sordariomycetes</taxon>
        <taxon>Hypocreomycetidae</taxon>
        <taxon>Hypocreales</taxon>
        <taxon>Nectriaceae</taxon>
        <taxon>Fusarium</taxon>
        <taxon>Fusarium incarnatum-equiseti species complex</taxon>
    </lineage>
</organism>
<evidence type="ECO:0000313" key="2">
    <source>
        <dbReference type="Proteomes" id="UP000693738"/>
    </source>
</evidence>
<dbReference type="EMBL" id="CAJSTJ010000189">
    <property type="protein sequence ID" value="CAG7565822.1"/>
    <property type="molecule type" value="Genomic_DNA"/>
</dbReference>
<dbReference type="PANTHER" id="PTHR10039">
    <property type="entry name" value="AMELOGENIN"/>
    <property type="match status" value="1"/>
</dbReference>
<protein>
    <recommendedName>
        <fullName evidence="3">Vegetative incompatibility protein het-e-1</fullName>
    </recommendedName>
</protein>
<dbReference type="AlphaFoldDB" id="A0A8J2NK09"/>